<reference evidence="3 4" key="1">
    <citation type="submission" date="2017-10" db="EMBL/GenBank/DDBJ databases">
        <title>Genomics of the genus Arcobacter.</title>
        <authorList>
            <person name="Perez-Cataluna A."/>
            <person name="Figueras M.J."/>
        </authorList>
    </citation>
    <scope>NUCLEOTIDE SEQUENCE [LARGE SCALE GENOMIC DNA]</scope>
    <source>
        <strain evidence="3 4">CECT 8987</strain>
    </source>
</reference>
<evidence type="ECO:0008006" key="5">
    <source>
        <dbReference type="Google" id="ProtNLM"/>
    </source>
</evidence>
<name>A0A4Q0XM25_9BACT</name>
<sequence>MFLNRRRELEQLEADYKLPTSTLVFLFGRKQVGKTALINEYTKNKDTIYLSCIEILSKLLFENFTAIISKYFNKNMAQTASFSTFLEILSSCDIKRKTVVVLDNFQNLTKIEKDALAVLYKVWNKKLKQKNIQLIISTSINSSLPEDRKVYESANAQIVLKSLHFTVIKDIIKDVSKNDLMYIYASLGTNIKYLQQYNIKKDFVLNLKEIFLNPNSDIFHDGLNIVKNDLSEIGTYSSILYAIAKGNSKIGDIASFLDVKSSYLTRYLQKLVDMMIIAKQVPITDDPSKSKFGRYRIEDNYLKFWFAYIYPNMSQLNKHDTYSVLNQIRTTYSKQMVHPAYKNYIFELINNAPEQFLSFTPIKIGRWWNNKDKEIDIVAYNNSEITFIDCKWRTKETASQSYEILKQKSRLFDTVLNKNFIIFSKTAH</sequence>
<dbReference type="InterPro" id="IPR027417">
    <property type="entry name" value="P-loop_NTPase"/>
</dbReference>
<dbReference type="SUPFAM" id="SSF52540">
    <property type="entry name" value="P-loop containing nucleoside triphosphate hydrolases"/>
    <property type="match status" value="1"/>
</dbReference>
<evidence type="ECO:0000259" key="2">
    <source>
        <dbReference type="Pfam" id="PF03008"/>
    </source>
</evidence>
<dbReference type="OrthoDB" id="9801758at2"/>
<dbReference type="AlphaFoldDB" id="A0A4Q0XM25"/>
<protein>
    <recommendedName>
        <fullName evidence="5">ATPase</fullName>
    </recommendedName>
</protein>
<dbReference type="Pfam" id="PF03008">
    <property type="entry name" value="DUF234"/>
    <property type="match status" value="1"/>
</dbReference>
<dbReference type="PANTHER" id="PTHR34704">
    <property type="entry name" value="ATPASE"/>
    <property type="match status" value="1"/>
</dbReference>
<proteinExistence type="predicted"/>
<evidence type="ECO:0000313" key="3">
    <source>
        <dbReference type="EMBL" id="RXJ54121.1"/>
    </source>
</evidence>
<gene>
    <name evidence="3" type="ORF">CRV04_12115</name>
</gene>
<dbReference type="InterPro" id="IPR036388">
    <property type="entry name" value="WH-like_DNA-bd_sf"/>
</dbReference>
<organism evidence="3 4">
    <name type="scientific">Candidatus Marinarcus aquaticus</name>
    <dbReference type="NCBI Taxonomy" id="2044504"/>
    <lineage>
        <taxon>Bacteria</taxon>
        <taxon>Pseudomonadati</taxon>
        <taxon>Campylobacterota</taxon>
        <taxon>Epsilonproteobacteria</taxon>
        <taxon>Campylobacterales</taxon>
        <taxon>Arcobacteraceae</taxon>
        <taxon>Candidatus Marinarcus</taxon>
    </lineage>
</organism>
<dbReference type="InterPro" id="IPR011579">
    <property type="entry name" value="ATPase_dom"/>
</dbReference>
<dbReference type="InterPro" id="IPR036390">
    <property type="entry name" value="WH_DNA-bd_sf"/>
</dbReference>
<dbReference type="GO" id="GO:0005524">
    <property type="term" value="F:ATP binding"/>
    <property type="evidence" value="ECO:0007669"/>
    <property type="project" value="InterPro"/>
</dbReference>
<dbReference type="EMBL" id="PDKN01000011">
    <property type="protein sequence ID" value="RXJ54121.1"/>
    <property type="molecule type" value="Genomic_DNA"/>
</dbReference>
<dbReference type="Proteomes" id="UP000290657">
    <property type="component" value="Unassembled WGS sequence"/>
</dbReference>
<dbReference type="Pfam" id="PF01637">
    <property type="entry name" value="ATPase_2"/>
    <property type="match status" value="1"/>
</dbReference>
<dbReference type="SUPFAM" id="SSF52980">
    <property type="entry name" value="Restriction endonuclease-like"/>
    <property type="match status" value="1"/>
</dbReference>
<comment type="caution">
    <text evidence="3">The sequence shown here is derived from an EMBL/GenBank/DDBJ whole genome shotgun (WGS) entry which is preliminary data.</text>
</comment>
<dbReference type="InterPro" id="IPR004256">
    <property type="entry name" value="DUF234"/>
</dbReference>
<dbReference type="Gene3D" id="3.40.50.300">
    <property type="entry name" value="P-loop containing nucleotide triphosphate hydrolases"/>
    <property type="match status" value="1"/>
</dbReference>
<accession>A0A4Q0XM25</accession>
<evidence type="ECO:0000313" key="4">
    <source>
        <dbReference type="Proteomes" id="UP000290657"/>
    </source>
</evidence>
<feature type="domain" description="DUF234" evidence="2">
    <location>
        <begin position="305"/>
        <end position="396"/>
    </location>
</feature>
<dbReference type="SUPFAM" id="SSF46785">
    <property type="entry name" value="Winged helix' DNA-binding domain"/>
    <property type="match status" value="1"/>
</dbReference>
<dbReference type="PANTHER" id="PTHR34704:SF1">
    <property type="entry name" value="ATPASE"/>
    <property type="match status" value="1"/>
</dbReference>
<dbReference type="Gene3D" id="1.10.10.10">
    <property type="entry name" value="Winged helix-like DNA-binding domain superfamily/Winged helix DNA-binding domain"/>
    <property type="match status" value="1"/>
</dbReference>
<feature type="domain" description="ATPase" evidence="1">
    <location>
        <begin position="2"/>
        <end position="196"/>
    </location>
</feature>
<dbReference type="InterPro" id="IPR011335">
    <property type="entry name" value="Restrct_endonuc-II-like"/>
</dbReference>
<keyword evidence="4" id="KW-1185">Reference proteome</keyword>
<dbReference type="RefSeq" id="WP_128997125.1">
    <property type="nucleotide sequence ID" value="NZ_PDKN01000011.1"/>
</dbReference>
<evidence type="ECO:0000259" key="1">
    <source>
        <dbReference type="Pfam" id="PF01637"/>
    </source>
</evidence>